<proteinExistence type="predicted"/>
<comment type="caution">
    <text evidence="1">The sequence shown here is derived from an EMBL/GenBank/DDBJ whole genome shotgun (WGS) entry which is preliminary data.</text>
</comment>
<accession>A0ABU0VY74</accession>
<protein>
    <submittedName>
        <fullName evidence="1">Uncharacterized protein</fullName>
    </submittedName>
</protein>
<dbReference type="Proteomes" id="UP001239680">
    <property type="component" value="Unassembled WGS sequence"/>
</dbReference>
<gene>
    <name evidence="1" type="ORF">Q9295_10000</name>
</gene>
<organism evidence="1 2">
    <name type="scientific">Pseudogemmobacter lacusdianii</name>
    <dbReference type="NCBI Taxonomy" id="3069608"/>
    <lineage>
        <taxon>Bacteria</taxon>
        <taxon>Pseudomonadati</taxon>
        <taxon>Pseudomonadota</taxon>
        <taxon>Alphaproteobacteria</taxon>
        <taxon>Rhodobacterales</taxon>
        <taxon>Paracoccaceae</taxon>
        <taxon>Pseudogemmobacter</taxon>
    </lineage>
</organism>
<name>A0ABU0VY74_9RHOB</name>
<dbReference type="RefSeq" id="WP_306680418.1">
    <property type="nucleotide sequence ID" value="NZ_JAVDBT010000008.1"/>
</dbReference>
<sequence>MKVQAWWADMPTEQLRESAWERQMGVAGMEAFEQSRYRANGTQKEASETSAGQKLMRKLLTRATEAIEKMQAEIIDRHRVERAVKGTVLMVPADTCAVIALKIILDRTFTIINGTDGFSFQTICKEVAKGIELELNFRNWVRKSKESAKAYAEAQGYKSVPKSMAERLIEDEGRDRQSIWRWKKAFAELNEFKWDNLAQHYCGDALVTTVVEALPDCFVFVSEMRRGKAMKYVRMTPELRKTFEEMETRMARLQVIKKPMLSRPRPWRKED</sequence>
<evidence type="ECO:0000313" key="2">
    <source>
        <dbReference type="Proteomes" id="UP001239680"/>
    </source>
</evidence>
<reference evidence="1 2" key="1">
    <citation type="submission" date="2023-08" db="EMBL/GenBank/DDBJ databases">
        <title>Characterization of two Paracoccaceae strains isolated from Phycosphere and proposal of Xinfangfangia lacusdiani sp. nov.</title>
        <authorList>
            <person name="Deng Y."/>
            <person name="Zhang Y.Q."/>
        </authorList>
    </citation>
    <scope>NUCLEOTIDE SEQUENCE [LARGE SCALE GENOMIC DNA]</scope>
    <source>
        <strain evidence="1 2">CPCC 101601</strain>
    </source>
</reference>
<dbReference type="InterPro" id="IPR043502">
    <property type="entry name" value="DNA/RNA_pol_sf"/>
</dbReference>
<dbReference type="InterPro" id="IPR037159">
    <property type="entry name" value="RNA_POL_N_sf"/>
</dbReference>
<evidence type="ECO:0000313" key="1">
    <source>
        <dbReference type="EMBL" id="MDQ2066709.1"/>
    </source>
</evidence>
<keyword evidence="2" id="KW-1185">Reference proteome</keyword>
<dbReference type="EMBL" id="JAVDBT010000008">
    <property type="protein sequence ID" value="MDQ2066709.1"/>
    <property type="molecule type" value="Genomic_DNA"/>
</dbReference>
<dbReference type="Gene3D" id="1.10.1320.10">
    <property type="entry name" value="DNA-directed RNA polymerase, N-terminal domain"/>
    <property type="match status" value="1"/>
</dbReference>
<dbReference type="SUPFAM" id="SSF56672">
    <property type="entry name" value="DNA/RNA polymerases"/>
    <property type="match status" value="1"/>
</dbReference>